<accession>A0ABS7QJE6</accession>
<sequence>MSVFGRVVAFVRDSVSGRRRLARYADPEAHRRGPNVRDSRVVEEYRGRDLSRRNDLGPFSGPFN</sequence>
<proteinExistence type="predicted"/>
<gene>
    <name evidence="1" type="ORF">K7862_33680</name>
</gene>
<name>A0ABS7QJE6_9ACTN</name>
<evidence type="ECO:0000313" key="2">
    <source>
        <dbReference type="Proteomes" id="UP000778578"/>
    </source>
</evidence>
<reference evidence="1 2" key="1">
    <citation type="submission" date="2021-08" db="EMBL/GenBank/DDBJ databases">
        <title>WGS of actinomycetes from Thailand.</title>
        <authorList>
            <person name="Thawai C."/>
        </authorList>
    </citation>
    <scope>NUCLEOTIDE SEQUENCE [LARGE SCALE GENOMIC DNA]</scope>
    <source>
        <strain evidence="1 2">PLK6-54</strain>
    </source>
</reference>
<evidence type="ECO:0000313" key="1">
    <source>
        <dbReference type="EMBL" id="MBY8882555.1"/>
    </source>
</evidence>
<dbReference type="EMBL" id="JAINZZ010000077">
    <property type="protein sequence ID" value="MBY8882555.1"/>
    <property type="molecule type" value="Genomic_DNA"/>
</dbReference>
<protein>
    <submittedName>
        <fullName evidence="1">Uncharacterized protein</fullName>
    </submittedName>
</protein>
<dbReference type="RefSeq" id="WP_222968961.1">
    <property type="nucleotide sequence ID" value="NZ_JAINZZ010000077.1"/>
</dbReference>
<comment type="caution">
    <text evidence="1">The sequence shown here is derived from an EMBL/GenBank/DDBJ whole genome shotgun (WGS) entry which is preliminary data.</text>
</comment>
<dbReference type="Proteomes" id="UP000778578">
    <property type="component" value="Unassembled WGS sequence"/>
</dbReference>
<organism evidence="1 2">
    <name type="scientific">Actinacidiphila acidipaludis</name>
    <dbReference type="NCBI Taxonomy" id="2873382"/>
    <lineage>
        <taxon>Bacteria</taxon>
        <taxon>Bacillati</taxon>
        <taxon>Actinomycetota</taxon>
        <taxon>Actinomycetes</taxon>
        <taxon>Kitasatosporales</taxon>
        <taxon>Streptomycetaceae</taxon>
        <taxon>Actinacidiphila</taxon>
    </lineage>
</organism>
<keyword evidence="2" id="KW-1185">Reference proteome</keyword>